<dbReference type="GO" id="GO:0062026">
    <property type="term" value="P:negative regulation of SCF-dependent proteasomal ubiquitin-dependent catabolic process"/>
    <property type="evidence" value="ECO:0007669"/>
    <property type="project" value="TreeGrafter"/>
</dbReference>
<dbReference type="FunFam" id="3.90.190.10:FF:000036">
    <property type="entry name" value="Serine/threonine/tyrosine-interacting protein a"/>
    <property type="match status" value="1"/>
</dbReference>
<dbReference type="PANTHER" id="PTHR46588">
    <property type="entry name" value="SERINE/THREONINE/TYROSINE-INTERACTING PROTEIN"/>
    <property type="match status" value="1"/>
</dbReference>
<keyword evidence="6" id="KW-1185">Reference proteome</keyword>
<dbReference type="AlphaFoldDB" id="A0A914AQ39"/>
<comment type="similarity">
    <text evidence="1">Belongs to the protein-tyrosine phosphatase family. Non-receptor class subfamily.</text>
</comment>
<dbReference type="InterPro" id="IPR020422">
    <property type="entry name" value="TYR_PHOSPHATASE_DUAL_dom"/>
</dbReference>
<dbReference type="GO" id="GO:1990444">
    <property type="term" value="F:F-box domain binding"/>
    <property type="evidence" value="ECO:0007669"/>
    <property type="project" value="TreeGrafter"/>
</dbReference>
<evidence type="ECO:0000313" key="6">
    <source>
        <dbReference type="Proteomes" id="UP000887568"/>
    </source>
</evidence>
<dbReference type="Gene3D" id="3.90.190.10">
    <property type="entry name" value="Protein tyrosine phosphatase superfamily"/>
    <property type="match status" value="1"/>
</dbReference>
<feature type="region of interest" description="Disordered" evidence="2">
    <location>
        <begin position="186"/>
        <end position="209"/>
    </location>
</feature>
<dbReference type="GO" id="GO:0005654">
    <property type="term" value="C:nucleoplasm"/>
    <property type="evidence" value="ECO:0007669"/>
    <property type="project" value="TreeGrafter"/>
</dbReference>
<evidence type="ECO:0000256" key="1">
    <source>
        <dbReference type="ARBA" id="ARBA00009649"/>
    </source>
</evidence>
<sequence length="209" mass="23904">MDKCEDIKFPEIPMVHDEEIADWVYSARREMQEIVPGLFLGPYAAATKSQLPVLMDHGITHIVCIRQDIEAQFIKPNFPEHFEYLVLNVADNATENIISHFSKVKDFIDKSNLFGGKVLVHGNAGMSRSAALVIAYVMETFGLAFKDAVHYVQQRRFCISPNEGFMRQLEEYEPIFTARLQMMSQQERPETSGLKRPHEDVDYEMADGS</sequence>
<dbReference type="OrthoDB" id="426001at2759"/>
<dbReference type="InterPro" id="IPR052449">
    <property type="entry name" value="STYX-Interacting_Phosphatase"/>
</dbReference>
<dbReference type="GeneID" id="119735961"/>
<dbReference type="EnsemblMetazoa" id="XM_038209939.1">
    <property type="protein sequence ID" value="XP_038065867.1"/>
    <property type="gene ID" value="LOC119735961"/>
</dbReference>
<reference evidence="5" key="1">
    <citation type="submission" date="2022-11" db="UniProtKB">
        <authorList>
            <consortium name="EnsemblMetazoa"/>
        </authorList>
    </citation>
    <scope>IDENTIFICATION</scope>
</reference>
<dbReference type="SUPFAM" id="SSF52799">
    <property type="entry name" value="(Phosphotyrosine protein) phosphatases II"/>
    <property type="match status" value="1"/>
</dbReference>
<evidence type="ECO:0000313" key="5">
    <source>
        <dbReference type="EnsemblMetazoa" id="XP_038065867.1"/>
    </source>
</evidence>
<dbReference type="OMA" id="EWRYEMR"/>
<dbReference type="InterPro" id="IPR000340">
    <property type="entry name" value="Dual-sp_phosphatase_cat-dom"/>
</dbReference>
<dbReference type="CDD" id="cd14522">
    <property type="entry name" value="DSP_STYX"/>
    <property type="match status" value="1"/>
</dbReference>
<dbReference type="PANTHER" id="PTHR46588:SF1">
    <property type="entry name" value="SERINE_THREONINE_TYROSINE-INTERACTING PROTEIN"/>
    <property type="match status" value="1"/>
</dbReference>
<dbReference type="Pfam" id="PF00782">
    <property type="entry name" value="DSPc"/>
    <property type="match status" value="1"/>
</dbReference>
<evidence type="ECO:0008006" key="7">
    <source>
        <dbReference type="Google" id="ProtNLM"/>
    </source>
</evidence>
<name>A0A914AQ39_PATMI</name>
<evidence type="ECO:0000259" key="3">
    <source>
        <dbReference type="PROSITE" id="PS50054"/>
    </source>
</evidence>
<feature type="domain" description="Tyrosine-protein phosphatase" evidence="3">
    <location>
        <begin position="30"/>
        <end position="178"/>
    </location>
</feature>
<evidence type="ECO:0000259" key="4">
    <source>
        <dbReference type="PROSITE" id="PS50056"/>
    </source>
</evidence>
<organism evidence="5 6">
    <name type="scientific">Patiria miniata</name>
    <name type="common">Bat star</name>
    <name type="synonym">Asterina miniata</name>
    <dbReference type="NCBI Taxonomy" id="46514"/>
    <lineage>
        <taxon>Eukaryota</taxon>
        <taxon>Metazoa</taxon>
        <taxon>Echinodermata</taxon>
        <taxon>Eleutherozoa</taxon>
        <taxon>Asterozoa</taxon>
        <taxon>Asteroidea</taxon>
        <taxon>Valvatacea</taxon>
        <taxon>Valvatida</taxon>
        <taxon>Asterinidae</taxon>
        <taxon>Patiria</taxon>
    </lineage>
</organism>
<dbReference type="InterPro" id="IPR000387">
    <property type="entry name" value="Tyr_Pase_dom"/>
</dbReference>
<proteinExistence type="inferred from homology"/>
<dbReference type="GO" id="GO:0005737">
    <property type="term" value="C:cytoplasm"/>
    <property type="evidence" value="ECO:0007669"/>
    <property type="project" value="TreeGrafter"/>
</dbReference>
<dbReference type="CTD" id="6815"/>
<accession>A0A914AQ39</accession>
<dbReference type="PROSITE" id="PS50056">
    <property type="entry name" value="TYR_PHOSPHATASE_2"/>
    <property type="match status" value="1"/>
</dbReference>
<dbReference type="GO" id="GO:0070372">
    <property type="term" value="P:regulation of ERK1 and ERK2 cascade"/>
    <property type="evidence" value="ECO:0007669"/>
    <property type="project" value="TreeGrafter"/>
</dbReference>
<feature type="domain" description="Tyrosine specific protein phosphatases" evidence="4">
    <location>
        <begin position="98"/>
        <end position="156"/>
    </location>
</feature>
<dbReference type="Proteomes" id="UP000887568">
    <property type="component" value="Unplaced"/>
</dbReference>
<dbReference type="RefSeq" id="XP_038065867.1">
    <property type="nucleotide sequence ID" value="XM_038209939.1"/>
</dbReference>
<dbReference type="SMART" id="SM00195">
    <property type="entry name" value="DSPc"/>
    <property type="match status" value="1"/>
</dbReference>
<dbReference type="InterPro" id="IPR029021">
    <property type="entry name" value="Prot-tyrosine_phosphatase-like"/>
</dbReference>
<protein>
    <recommendedName>
        <fullName evidence="7">Serine/threonine/tyrosine-interacting protein</fullName>
    </recommendedName>
</protein>
<dbReference type="PROSITE" id="PS50054">
    <property type="entry name" value="TYR_PHOSPHATASE_DUAL"/>
    <property type="match status" value="1"/>
</dbReference>
<evidence type="ECO:0000256" key="2">
    <source>
        <dbReference type="SAM" id="MobiDB-lite"/>
    </source>
</evidence>